<evidence type="ECO:0000313" key="2">
    <source>
        <dbReference type="Proteomes" id="UP000788993"/>
    </source>
</evidence>
<keyword evidence="2" id="KW-1185">Reference proteome</keyword>
<comment type="caution">
    <text evidence="1">The sequence shown here is derived from an EMBL/GenBank/DDBJ whole genome shotgun (WGS) entry which is preliminary data.</text>
</comment>
<dbReference type="EMBL" id="JAEUBD010001266">
    <property type="protein sequence ID" value="KAH3662694.1"/>
    <property type="molecule type" value="Genomic_DNA"/>
</dbReference>
<accession>A0A9P8P087</accession>
<reference evidence="1" key="2">
    <citation type="submission" date="2021-01" db="EMBL/GenBank/DDBJ databases">
        <authorList>
            <person name="Schikora-Tamarit M.A."/>
        </authorList>
    </citation>
    <scope>NUCLEOTIDE SEQUENCE</scope>
    <source>
        <strain evidence="1">NCAIM Y.01608</strain>
    </source>
</reference>
<gene>
    <name evidence="1" type="ORF">OGATHE_004270</name>
</gene>
<evidence type="ECO:0000313" key="1">
    <source>
        <dbReference type="EMBL" id="KAH3662694.1"/>
    </source>
</evidence>
<organism evidence="1 2">
    <name type="scientific">Ogataea polymorpha</name>
    <dbReference type="NCBI Taxonomy" id="460523"/>
    <lineage>
        <taxon>Eukaryota</taxon>
        <taxon>Fungi</taxon>
        <taxon>Dikarya</taxon>
        <taxon>Ascomycota</taxon>
        <taxon>Saccharomycotina</taxon>
        <taxon>Pichiomycetes</taxon>
        <taxon>Pichiales</taxon>
        <taxon>Pichiaceae</taxon>
        <taxon>Ogataea</taxon>
    </lineage>
</organism>
<sequence>MSTISTALWVLLKSPNRLNICVRGGRMPILDKNTRIITPIIVMTTFSNARYTRLISGVPLPVEEGNVAMSYCEGGSMARYSSASGKLGRDFLGLLGLRFNGSSRIVEESDAGSLGLVRSIWFCDLSMDLSWTPEMAIPKSSAFANIDGVLQRSLETYFANGADFTREG</sequence>
<proteinExistence type="predicted"/>
<protein>
    <submittedName>
        <fullName evidence="1">Uncharacterized protein</fullName>
    </submittedName>
</protein>
<name>A0A9P8P087_9ASCO</name>
<dbReference type="AlphaFoldDB" id="A0A9P8P087"/>
<dbReference type="Proteomes" id="UP000788993">
    <property type="component" value="Unassembled WGS sequence"/>
</dbReference>
<reference evidence="1" key="1">
    <citation type="journal article" date="2021" name="Open Biol.">
        <title>Shared evolutionary footprints suggest mitochondrial oxidative damage underlies multiple complex I losses in fungi.</title>
        <authorList>
            <person name="Schikora-Tamarit M.A."/>
            <person name="Marcet-Houben M."/>
            <person name="Nosek J."/>
            <person name="Gabaldon T."/>
        </authorList>
    </citation>
    <scope>NUCLEOTIDE SEQUENCE</scope>
    <source>
        <strain evidence="1">NCAIM Y.01608</strain>
    </source>
</reference>